<evidence type="ECO:0000259" key="2">
    <source>
        <dbReference type="Pfam" id="PF12705"/>
    </source>
</evidence>
<sequence length="1086" mass="119659">MISDLSTVVDDLGATAGDEQTMQCRIQSEPLPGKTSGTKTIYRVDDPYNTLSNDIFLSFWTEKPNTHERLEQTAPYVISTLGIPSGDALETGSHEGGSLQRGEEVIVRAIPNRRSSDGAIYLNVTSFVIRSPEKLISKSKLRTQDRCPREYYLRYVKQVYPGNKFETNPGRMENRFRGDALHTITETALEDDPDRFRTNTWDEAGVEEFCESIFEDEFGFRQALLVLSGVGLDVRDQIIEAVTTLFTDAEFCERISEADTIEVEQFLSNEFGYAGRVDVILDGTPLDLKTTRNPSADLIERHGRQIKLYLFALLLERIQAGASFRDAVATGQTGTLVYPNTPGEGVRVEDIELTMADVEAFIETRNAVIETGEAYAPPSPYNRDCEGCAFANEEWISGPSDTLPPACTYHCQNERRWPCYETDGGGLTSQCSLFDTCDQRTQYREPDTIDHYESVRAAFREEESARKTARRVVDKLDDDVLTDSGYLLTDLSCVGATAAGTIIRFVTPDPVVPAFDPGDVVELTIPSQDSGGRAVYYGAEDDEYLFSPLDRSLGLSDFLTSDAPAQALYTFSVESVQDRYLPYLDFAQRRNGGDPTHQTRSDGADSSVPETIAPQAVPTYLDHEQVLVDVPVRTDRRSTIADMIEAIVTADYPTLNESTGTIPSADCRTLVLCTRPDLAEAALQGQPVGNHYRLDGTGGNDAIQNTDGYHEIQSRLKDARSLVSTVQQATSKNGPGGIREFFHKLPTVPFIDRNHTESFFDAVVLLGAERLTEPEYDFLADIADRVVAVGDSRRAGPKLLSQSATEASLDTHFETTFERYRSFPTSDAVSLQVHGEAPPALQRFYQEGPWESIDGDLTFLNVQGDEETAVEDVTLESTVPAAAGTAQRLVFDVTDTPLSPMAANELFEHRIELDATLLRPDSIVVLDDESLYLRSKEPIEGSGASHHQVVIQTSAAELPQFNRALLSNRIAEQIVAELVVQEEPDIVVTPFERHATGIKRQLAERDCAVPVERPESLTGSIAGHAVVSFGTANETGIVRPPLDQPSVVYGLLSSGCDITFVGNQGTLESKDVFARLIEDSSSYQQS</sequence>
<evidence type="ECO:0000313" key="4">
    <source>
        <dbReference type="Proteomes" id="UP000546257"/>
    </source>
</evidence>
<feature type="compositionally biased region" description="Basic and acidic residues" evidence="1">
    <location>
        <begin position="587"/>
        <end position="603"/>
    </location>
</feature>
<gene>
    <name evidence="3" type="ORF">H5V44_16465</name>
</gene>
<dbReference type="Pfam" id="PF12705">
    <property type="entry name" value="PDDEXK_1"/>
    <property type="match status" value="1"/>
</dbReference>
<accession>A0A7J9SNQ9</accession>
<evidence type="ECO:0000313" key="3">
    <source>
        <dbReference type="EMBL" id="MBB6647856.1"/>
    </source>
</evidence>
<keyword evidence="4" id="KW-1185">Reference proteome</keyword>
<dbReference type="RefSeq" id="WP_185194223.1">
    <property type="nucleotide sequence ID" value="NZ_JACKXD010000007.1"/>
</dbReference>
<feature type="domain" description="PD-(D/E)XK endonuclease-like" evidence="2">
    <location>
        <begin position="136"/>
        <end position="391"/>
    </location>
</feature>
<organism evidence="3 4">
    <name type="scientific">Halobellus ruber</name>
    <dbReference type="NCBI Taxonomy" id="2761102"/>
    <lineage>
        <taxon>Archaea</taxon>
        <taxon>Methanobacteriati</taxon>
        <taxon>Methanobacteriota</taxon>
        <taxon>Stenosarchaea group</taxon>
        <taxon>Halobacteria</taxon>
        <taxon>Halobacteriales</taxon>
        <taxon>Haloferacaceae</taxon>
        <taxon>Halobellus</taxon>
    </lineage>
</organism>
<protein>
    <submittedName>
        <fullName evidence="3">PD-(D/E)XK nuclease family protein</fullName>
    </submittedName>
</protein>
<dbReference type="InterPro" id="IPR011604">
    <property type="entry name" value="PDDEXK-like_dom_sf"/>
</dbReference>
<proteinExistence type="predicted"/>
<feature type="region of interest" description="Disordered" evidence="1">
    <location>
        <begin position="587"/>
        <end position="610"/>
    </location>
</feature>
<evidence type="ECO:0000256" key="1">
    <source>
        <dbReference type="SAM" id="MobiDB-lite"/>
    </source>
</evidence>
<dbReference type="Proteomes" id="UP000546257">
    <property type="component" value="Unassembled WGS sequence"/>
</dbReference>
<dbReference type="Gene3D" id="3.90.320.10">
    <property type="match status" value="1"/>
</dbReference>
<comment type="caution">
    <text evidence="3">The sequence shown here is derived from an EMBL/GenBank/DDBJ whole genome shotgun (WGS) entry which is preliminary data.</text>
</comment>
<dbReference type="EMBL" id="JACKXD010000007">
    <property type="protein sequence ID" value="MBB6647856.1"/>
    <property type="molecule type" value="Genomic_DNA"/>
</dbReference>
<dbReference type="InterPro" id="IPR038726">
    <property type="entry name" value="PDDEXK_AddAB-type"/>
</dbReference>
<name>A0A7J9SNQ9_9EURY</name>
<dbReference type="AlphaFoldDB" id="A0A7J9SNQ9"/>
<reference evidence="3 4" key="1">
    <citation type="submission" date="2020-08" db="EMBL/GenBank/DDBJ databases">
        <authorList>
            <person name="Seo M.-J."/>
        </authorList>
    </citation>
    <scope>NUCLEOTIDE SEQUENCE [LARGE SCALE GENOMIC DNA]</scope>
    <source>
        <strain evidence="3 4">MBLA0160</strain>
    </source>
</reference>